<accession>A0A8K0I106</accession>
<evidence type="ECO:0000256" key="3">
    <source>
        <dbReference type="ARBA" id="ARBA00022729"/>
    </source>
</evidence>
<evidence type="ECO:0000256" key="6">
    <source>
        <dbReference type="PROSITE-ProRule" id="PRU01240"/>
    </source>
</evidence>
<comment type="similarity">
    <text evidence="1 6">Belongs to the peptidase S8 family.</text>
</comment>
<organism evidence="9 10">
    <name type="scientific">Cocos nucifera</name>
    <name type="common">Coconut palm</name>
    <dbReference type="NCBI Taxonomy" id="13894"/>
    <lineage>
        <taxon>Eukaryota</taxon>
        <taxon>Viridiplantae</taxon>
        <taxon>Streptophyta</taxon>
        <taxon>Embryophyta</taxon>
        <taxon>Tracheophyta</taxon>
        <taxon>Spermatophyta</taxon>
        <taxon>Magnoliopsida</taxon>
        <taxon>Liliopsida</taxon>
        <taxon>Arecaceae</taxon>
        <taxon>Arecoideae</taxon>
        <taxon>Cocoseae</taxon>
        <taxon>Attaleinae</taxon>
        <taxon>Cocos</taxon>
    </lineage>
</organism>
<dbReference type="Gene3D" id="2.60.40.2310">
    <property type="match status" value="1"/>
</dbReference>
<evidence type="ECO:0000256" key="2">
    <source>
        <dbReference type="ARBA" id="ARBA00022670"/>
    </source>
</evidence>
<name>A0A8K0I106_COCNU</name>
<dbReference type="Gene3D" id="3.40.50.200">
    <property type="entry name" value="Peptidase S8/S53 domain"/>
    <property type="match status" value="1"/>
</dbReference>
<dbReference type="InterPro" id="IPR023828">
    <property type="entry name" value="Peptidase_S8_Ser-AS"/>
</dbReference>
<dbReference type="Pfam" id="PF17766">
    <property type="entry name" value="fn3_6"/>
    <property type="match status" value="1"/>
</dbReference>
<evidence type="ECO:0000256" key="1">
    <source>
        <dbReference type="ARBA" id="ARBA00011073"/>
    </source>
</evidence>
<evidence type="ECO:0000259" key="8">
    <source>
        <dbReference type="Pfam" id="PF17766"/>
    </source>
</evidence>
<gene>
    <name evidence="9" type="ORF">COCNU_02G019430</name>
</gene>
<dbReference type="GO" id="GO:0004252">
    <property type="term" value="F:serine-type endopeptidase activity"/>
    <property type="evidence" value="ECO:0007669"/>
    <property type="project" value="InterPro"/>
</dbReference>
<dbReference type="PANTHER" id="PTHR10795">
    <property type="entry name" value="PROPROTEIN CONVERTASE SUBTILISIN/KEXIN"/>
    <property type="match status" value="1"/>
</dbReference>
<evidence type="ECO:0000256" key="5">
    <source>
        <dbReference type="ARBA" id="ARBA00022825"/>
    </source>
</evidence>
<comment type="caution">
    <text evidence="6">Lacks conserved residue(s) required for the propagation of feature annotation.</text>
</comment>
<proteinExistence type="inferred from homology"/>
<evidence type="ECO:0000313" key="9">
    <source>
        <dbReference type="EMBL" id="KAG1331975.1"/>
    </source>
</evidence>
<feature type="domain" description="Subtilisin-like protease fibronectin type-III" evidence="8">
    <location>
        <begin position="126"/>
        <end position="218"/>
    </location>
</feature>
<comment type="caution">
    <text evidence="9">The sequence shown here is derived from an EMBL/GenBank/DDBJ whole genome shotgun (WGS) entry which is preliminary data.</text>
</comment>
<feature type="domain" description="Peptidase S8/S53" evidence="7">
    <location>
        <begin position="2"/>
        <end position="46"/>
    </location>
</feature>
<evidence type="ECO:0000259" key="7">
    <source>
        <dbReference type="Pfam" id="PF00082"/>
    </source>
</evidence>
<sequence length="223" mass="23757">MVSGTSMAAPHIAGIAALVKQRYPHWSPAAIKSALMTTATTLDRQNRPLQAQQYSKSEIMTLVQATPFDYGSGAVDPKAALDPGLILDASYQDYIRFLCSVPDVDPHEILNVTSSACNATGGRPADLNSPSIAISHLEGTQTVKRTVTNVAETETYVITTRMSPEIALEASPPAMTVLSGASHEITVSLTVRSVTGGYSFGEILMKGNRGHKVRIPVVAMGFR</sequence>
<protein>
    <submittedName>
        <fullName evidence="9">Subtilase family protein</fullName>
    </submittedName>
</protein>
<reference evidence="9" key="1">
    <citation type="journal article" date="2017" name="Gigascience">
        <title>The genome draft of coconut (Cocos nucifera).</title>
        <authorList>
            <person name="Xiao Y."/>
            <person name="Xu P."/>
            <person name="Fan H."/>
            <person name="Baudouin L."/>
            <person name="Xia W."/>
            <person name="Bocs S."/>
            <person name="Xu J."/>
            <person name="Li Q."/>
            <person name="Guo A."/>
            <person name="Zhou L."/>
            <person name="Li J."/>
            <person name="Wu Y."/>
            <person name="Ma Z."/>
            <person name="Armero A."/>
            <person name="Issali A.E."/>
            <person name="Liu N."/>
            <person name="Peng M."/>
            <person name="Yang Y."/>
        </authorList>
    </citation>
    <scope>NUCLEOTIDE SEQUENCE</scope>
    <source>
        <tissue evidence="9">Spear leaf of Hainan Tall coconut</tissue>
    </source>
</reference>
<keyword evidence="5" id="KW-0720">Serine protease</keyword>
<dbReference type="InterPro" id="IPR000209">
    <property type="entry name" value="Peptidase_S8/S53_dom"/>
</dbReference>
<dbReference type="OrthoDB" id="206201at2759"/>
<dbReference type="GO" id="GO:0006508">
    <property type="term" value="P:proteolysis"/>
    <property type="evidence" value="ECO:0007669"/>
    <property type="project" value="UniProtKB-KW"/>
</dbReference>
<keyword evidence="3" id="KW-0732">Signal</keyword>
<dbReference type="InterPro" id="IPR045051">
    <property type="entry name" value="SBT"/>
</dbReference>
<keyword evidence="10" id="KW-1185">Reference proteome</keyword>
<reference evidence="9" key="2">
    <citation type="submission" date="2019-07" db="EMBL/GenBank/DDBJ databases">
        <authorList>
            <person name="Yang Y."/>
            <person name="Bocs S."/>
            <person name="Baudouin L."/>
        </authorList>
    </citation>
    <scope>NUCLEOTIDE SEQUENCE</scope>
    <source>
        <tissue evidence="9">Spear leaf of Hainan Tall coconut</tissue>
    </source>
</reference>
<dbReference type="PROSITE" id="PS51892">
    <property type="entry name" value="SUBTILASE"/>
    <property type="match status" value="1"/>
</dbReference>
<dbReference type="Proteomes" id="UP000797356">
    <property type="component" value="Chromosome 2"/>
</dbReference>
<dbReference type="EMBL" id="CM017873">
    <property type="protein sequence ID" value="KAG1331975.1"/>
    <property type="molecule type" value="Genomic_DNA"/>
</dbReference>
<keyword evidence="2" id="KW-0645">Protease</keyword>
<dbReference type="Pfam" id="PF00082">
    <property type="entry name" value="Peptidase_S8"/>
    <property type="match status" value="1"/>
</dbReference>
<dbReference type="PROSITE" id="PS00138">
    <property type="entry name" value="SUBTILASE_SER"/>
    <property type="match status" value="1"/>
</dbReference>
<dbReference type="SUPFAM" id="SSF52743">
    <property type="entry name" value="Subtilisin-like"/>
    <property type="match status" value="1"/>
</dbReference>
<evidence type="ECO:0000256" key="4">
    <source>
        <dbReference type="ARBA" id="ARBA00022801"/>
    </source>
</evidence>
<dbReference type="InterPro" id="IPR041469">
    <property type="entry name" value="Subtilisin-like_FN3"/>
</dbReference>
<evidence type="ECO:0000313" key="10">
    <source>
        <dbReference type="Proteomes" id="UP000797356"/>
    </source>
</evidence>
<keyword evidence="4" id="KW-0378">Hydrolase</keyword>
<dbReference type="InterPro" id="IPR036852">
    <property type="entry name" value="Peptidase_S8/S53_dom_sf"/>
</dbReference>
<dbReference type="AlphaFoldDB" id="A0A8K0I106"/>